<accession>A0A1N6D8W1</accession>
<sequence>MNNTQENQTSLYTNLRKRALGITADQIESPSSISESKVFGVMIDWELEEGLASLVAYLSGDASIYLSKGGGIIGGGNFQNVRNEVFSLLEMAQGLIEKATKIEEIPFPEKGACRIMLFTKQGFYCLEEKSEELTSTNSKWGSFLSQAKKVHQSLVESQKEQDINLKN</sequence>
<keyword evidence="2" id="KW-1185">Reference proteome</keyword>
<dbReference type="Proteomes" id="UP000185221">
    <property type="component" value="Unassembled WGS sequence"/>
</dbReference>
<reference evidence="2" key="1">
    <citation type="submission" date="2016-11" db="EMBL/GenBank/DDBJ databases">
        <authorList>
            <person name="Varghese N."/>
            <person name="Submissions S."/>
        </authorList>
    </citation>
    <scope>NUCLEOTIDE SEQUENCE [LARGE SCALE GENOMIC DNA]</scope>
    <source>
        <strain evidence="2">DSM 15292</strain>
    </source>
</reference>
<evidence type="ECO:0000313" key="2">
    <source>
        <dbReference type="Proteomes" id="UP000185221"/>
    </source>
</evidence>
<protein>
    <submittedName>
        <fullName evidence="1">Uncharacterized protein</fullName>
    </submittedName>
</protein>
<proteinExistence type="predicted"/>
<dbReference type="AlphaFoldDB" id="A0A1N6D8W1"/>
<dbReference type="EMBL" id="FSRC01000001">
    <property type="protein sequence ID" value="SIN67133.1"/>
    <property type="molecule type" value="Genomic_DNA"/>
</dbReference>
<dbReference type="STRING" id="226505.SAMN05444394_0488"/>
<dbReference type="RefSeq" id="WP_074223235.1">
    <property type="nucleotide sequence ID" value="NZ_FSRC01000001.1"/>
</dbReference>
<organism evidence="1 2">
    <name type="scientific">Algoriphagus halophilus</name>
    <dbReference type="NCBI Taxonomy" id="226505"/>
    <lineage>
        <taxon>Bacteria</taxon>
        <taxon>Pseudomonadati</taxon>
        <taxon>Bacteroidota</taxon>
        <taxon>Cytophagia</taxon>
        <taxon>Cytophagales</taxon>
        <taxon>Cyclobacteriaceae</taxon>
        <taxon>Algoriphagus</taxon>
    </lineage>
</organism>
<evidence type="ECO:0000313" key="1">
    <source>
        <dbReference type="EMBL" id="SIN67133.1"/>
    </source>
</evidence>
<gene>
    <name evidence="1" type="ORF">SAMN05444394_0488</name>
</gene>
<name>A0A1N6D8W1_9BACT</name>